<keyword evidence="5" id="KW-1185">Reference proteome</keyword>
<dbReference type="Proteomes" id="UP000011115">
    <property type="component" value="Unassembled WGS sequence"/>
</dbReference>
<dbReference type="GO" id="GO:0140662">
    <property type="term" value="F:ATP-dependent protein folding chaperone"/>
    <property type="evidence" value="ECO:0007669"/>
    <property type="project" value="InterPro"/>
</dbReference>
<dbReference type="AlphaFoldDB" id="M0ZUJ1"/>
<evidence type="ECO:0000256" key="3">
    <source>
        <dbReference type="SAM" id="MobiDB-lite"/>
    </source>
</evidence>
<dbReference type="ExpressionAtlas" id="M0ZUJ1">
    <property type="expression patterns" value="baseline"/>
</dbReference>
<dbReference type="STRING" id="4113.M0ZUJ1"/>
<evidence type="ECO:0000256" key="1">
    <source>
        <dbReference type="ARBA" id="ARBA00022741"/>
    </source>
</evidence>
<feature type="compositionally biased region" description="Polar residues" evidence="3">
    <location>
        <begin position="106"/>
        <end position="125"/>
    </location>
</feature>
<dbReference type="PANTHER" id="PTHR45639:SF4">
    <property type="entry name" value="HSC70CB, ISOFORM G"/>
    <property type="match status" value="1"/>
</dbReference>
<dbReference type="InParanoid" id="M0ZUJ1"/>
<evidence type="ECO:0000313" key="4">
    <source>
        <dbReference type="EnsemblPlants" id="PGSC0003DMT400008407"/>
    </source>
</evidence>
<dbReference type="Gene3D" id="1.20.1270.10">
    <property type="match status" value="1"/>
</dbReference>
<dbReference type="EnsemblPlants" id="PGSC0003DMT400008407">
    <property type="protein sequence ID" value="PGSC0003DMT400008407"/>
    <property type="gene ID" value="PGSC0003DMG400003246"/>
</dbReference>
<keyword evidence="2" id="KW-0067">ATP-binding</keyword>
<keyword evidence="1" id="KW-0547">Nucleotide-binding</keyword>
<protein>
    <submittedName>
        <fullName evidence="4">Heat shock 70 kDa protein</fullName>
    </submittedName>
</protein>
<organism evidence="4 5">
    <name type="scientific">Solanum tuberosum</name>
    <name type="common">Potato</name>
    <dbReference type="NCBI Taxonomy" id="4113"/>
    <lineage>
        <taxon>Eukaryota</taxon>
        <taxon>Viridiplantae</taxon>
        <taxon>Streptophyta</taxon>
        <taxon>Embryophyta</taxon>
        <taxon>Tracheophyta</taxon>
        <taxon>Spermatophyta</taxon>
        <taxon>Magnoliopsida</taxon>
        <taxon>eudicotyledons</taxon>
        <taxon>Gunneridae</taxon>
        <taxon>Pentapetalae</taxon>
        <taxon>asterids</taxon>
        <taxon>lamiids</taxon>
        <taxon>Solanales</taxon>
        <taxon>Solanaceae</taxon>
        <taxon>Solanoideae</taxon>
        <taxon>Solaneae</taxon>
        <taxon>Solanum</taxon>
    </lineage>
</organism>
<dbReference type="InterPro" id="IPR013126">
    <property type="entry name" value="Hsp_70_fam"/>
</dbReference>
<feature type="region of interest" description="Disordered" evidence="3">
    <location>
        <begin position="80"/>
        <end position="134"/>
    </location>
</feature>
<dbReference type="GO" id="GO:0005524">
    <property type="term" value="F:ATP binding"/>
    <property type="evidence" value="ECO:0007669"/>
    <property type="project" value="UniProtKB-KW"/>
</dbReference>
<proteinExistence type="predicted"/>
<reference evidence="5" key="1">
    <citation type="journal article" date="2011" name="Nature">
        <title>Genome sequence and analysis of the tuber crop potato.</title>
        <authorList>
            <consortium name="The Potato Genome Sequencing Consortium"/>
        </authorList>
    </citation>
    <scope>NUCLEOTIDE SEQUENCE [LARGE SCALE GENOMIC DNA]</scope>
    <source>
        <strain evidence="5">cv. DM1-3 516 R44</strain>
    </source>
</reference>
<dbReference type="SUPFAM" id="SSF100934">
    <property type="entry name" value="Heat shock protein 70kD (HSP70), C-terminal subdomain"/>
    <property type="match status" value="1"/>
</dbReference>
<dbReference type="HOGENOM" id="CLU_1899910_0_0_1"/>
<evidence type="ECO:0000313" key="5">
    <source>
        <dbReference type="Proteomes" id="UP000011115"/>
    </source>
</evidence>
<dbReference type="Gramene" id="PGSC0003DMT400008407">
    <property type="protein sequence ID" value="PGSC0003DMT400008407"/>
    <property type="gene ID" value="PGSC0003DMG400003246"/>
</dbReference>
<sequence>MALQDHVMEDTKDRKNVTESYVYDMRDKLSDSERENFIAKLQEMKDWLYEDREDETRGVYISKIEELKKQEAFDRVCRPIITKPKPATPDTPSCQSPQRGEKQPPSEETPNAGNANETIGTSASSEVPHAAKPI</sequence>
<dbReference type="PANTHER" id="PTHR45639">
    <property type="entry name" value="HSC70CB, ISOFORM G-RELATED"/>
    <property type="match status" value="1"/>
</dbReference>
<reference evidence="4" key="2">
    <citation type="submission" date="2015-06" db="UniProtKB">
        <authorList>
            <consortium name="EnsemblPlants"/>
        </authorList>
    </citation>
    <scope>IDENTIFICATION</scope>
    <source>
        <strain evidence="4">DM1-3 516 R44</strain>
    </source>
</reference>
<dbReference type="InterPro" id="IPR029048">
    <property type="entry name" value="HSP70_C_sf"/>
</dbReference>
<dbReference type="PaxDb" id="4113-PGSC0003DMT400008407"/>
<dbReference type="eggNOG" id="KOG0103">
    <property type="taxonomic scope" value="Eukaryota"/>
</dbReference>
<accession>M0ZUJ1</accession>
<name>M0ZUJ1_SOLTU</name>
<evidence type="ECO:0000256" key="2">
    <source>
        <dbReference type="ARBA" id="ARBA00022840"/>
    </source>
</evidence>